<dbReference type="Proteomes" id="UP000323560">
    <property type="component" value="Chromosome"/>
</dbReference>
<evidence type="ECO:0000313" key="2">
    <source>
        <dbReference type="EMBL" id="QEH95522.1"/>
    </source>
</evidence>
<reference evidence="2 3" key="1">
    <citation type="submission" date="2019-08" db="EMBL/GenBank/DDBJ databases">
        <title>Gluconobacter frateurii HD924 genome.</title>
        <authorList>
            <person name="Liu Y."/>
            <person name="Zhang P."/>
        </authorList>
    </citation>
    <scope>NUCLEOTIDE SEQUENCE [LARGE SCALE GENOMIC DNA]</scope>
    <source>
        <strain evidence="2 3">HD924</strain>
    </source>
</reference>
<feature type="chain" id="PRO_5043001982" description="Aspartyl protease" evidence="1">
    <location>
        <begin position="21"/>
        <end position="327"/>
    </location>
</feature>
<feature type="signal peptide" evidence="1">
    <location>
        <begin position="1"/>
        <end position="20"/>
    </location>
</feature>
<dbReference type="AlphaFoldDB" id="A0AAP9JGR6"/>
<protein>
    <recommendedName>
        <fullName evidence="4">Aspartyl protease</fullName>
    </recommendedName>
</protein>
<evidence type="ECO:0000313" key="3">
    <source>
        <dbReference type="Proteomes" id="UP000323560"/>
    </source>
</evidence>
<evidence type="ECO:0000256" key="1">
    <source>
        <dbReference type="SAM" id="SignalP"/>
    </source>
</evidence>
<evidence type="ECO:0008006" key="4">
    <source>
        <dbReference type="Google" id="ProtNLM"/>
    </source>
</evidence>
<organism evidence="2 3">
    <name type="scientific">Gluconobacter thailandicus</name>
    <dbReference type="NCBI Taxonomy" id="257438"/>
    <lineage>
        <taxon>Bacteria</taxon>
        <taxon>Pseudomonadati</taxon>
        <taxon>Pseudomonadota</taxon>
        <taxon>Alphaproteobacteria</taxon>
        <taxon>Acetobacterales</taxon>
        <taxon>Acetobacteraceae</taxon>
        <taxon>Gluconobacter</taxon>
    </lineage>
</organism>
<dbReference type="EMBL" id="CP043043">
    <property type="protein sequence ID" value="QEH95522.1"/>
    <property type="molecule type" value="Genomic_DNA"/>
</dbReference>
<gene>
    <name evidence="2" type="ORF">FXF46_04035</name>
</gene>
<dbReference type="KEGG" id="gti:FXF46_04035"/>
<sequence length="327" mass="35922">MKWLALFMIVGALSSALSFAGDGSDCVTAPIVLPLLGGEGDAPLIPVTVNGKRAAMYVSPSFDSIYVRNAQGITFPDGGEPTTVLMNGTYREQASRSRIDKLVLDETPLKNVDVIRLDTPSTQVVDGRPVVGVLGRTALSSLAILVDIPERQFAYLDFSNKEVCKGAIDGFLGKDSHSAEMEDDFTVHIRIGTRKKRVSFDPDLTYTTFPSFWMSSLKDNLQVLETQKKFTHYDRFMSVGQAAQVRNLFMGGVPIRDEKVLFQDEVDIGNLGLPFFADKVILWSLGRNRLYFVQPAHIKPMPKGQSLHFFATHSGSVAIRDGAGTVQ</sequence>
<proteinExistence type="predicted"/>
<keyword evidence="1" id="KW-0732">Signal</keyword>
<accession>A0AAP9JGR6</accession>
<name>A0AAP9JGR6_GLUTH</name>
<dbReference type="RefSeq" id="WP_148619747.1">
    <property type="nucleotide sequence ID" value="NZ_CP043043.1"/>
</dbReference>